<keyword evidence="2" id="KW-1185">Reference proteome</keyword>
<reference evidence="1 2" key="1">
    <citation type="submission" date="2019-08" db="EMBL/GenBank/DDBJ databases">
        <title>In-depth cultivation of the pig gut microbiome towards novel bacterial diversity and tailored functional studies.</title>
        <authorList>
            <person name="Wylensek D."/>
            <person name="Hitch T.C.A."/>
            <person name="Clavel T."/>
        </authorList>
    </citation>
    <scope>NUCLEOTIDE SEQUENCE [LARGE SCALE GENOMIC DNA]</scope>
    <source>
        <strain evidence="1 2">LKV-178-WT-2A</strain>
    </source>
</reference>
<dbReference type="Proteomes" id="UP000438914">
    <property type="component" value="Unassembled WGS sequence"/>
</dbReference>
<accession>A0A7K0KJF2</accession>
<comment type="caution">
    <text evidence="1">The sequence shown here is derived from an EMBL/GenBank/DDBJ whole genome shotgun (WGS) entry which is preliminary data.</text>
</comment>
<sequence>MEECTKITFFCRNFASAYIRERPTYMYLYIITFIMMKETSKKYIAEMSCNEMKRTEGGYTLPEIVIVGSNKNFENNVGEVYRDLGPDATIGLVLNDWYYNFLVF</sequence>
<evidence type="ECO:0000313" key="2">
    <source>
        <dbReference type="Proteomes" id="UP000438914"/>
    </source>
</evidence>
<dbReference type="EMBL" id="VUNG01000090">
    <property type="protein sequence ID" value="MST86057.1"/>
    <property type="molecule type" value="Genomic_DNA"/>
</dbReference>
<evidence type="ECO:0000313" key="1">
    <source>
        <dbReference type="EMBL" id="MST86057.1"/>
    </source>
</evidence>
<organism evidence="1 2">
    <name type="scientific">Hallella mizrahii</name>
    <dbReference type="NCBI Taxonomy" id="2606637"/>
    <lineage>
        <taxon>Bacteria</taxon>
        <taxon>Pseudomonadati</taxon>
        <taxon>Bacteroidota</taxon>
        <taxon>Bacteroidia</taxon>
        <taxon>Bacteroidales</taxon>
        <taxon>Prevotellaceae</taxon>
        <taxon>Hallella</taxon>
    </lineage>
</organism>
<gene>
    <name evidence="1" type="ORF">FYJ73_15540</name>
</gene>
<dbReference type="AlphaFoldDB" id="A0A7K0KJF2"/>
<proteinExistence type="predicted"/>
<protein>
    <submittedName>
        <fullName evidence="1">Uncharacterized protein</fullName>
    </submittedName>
</protein>
<name>A0A7K0KJF2_9BACT</name>
<dbReference type="RefSeq" id="WP_154535650.1">
    <property type="nucleotide sequence ID" value="NZ_VUNG01000090.1"/>
</dbReference>